<evidence type="ECO:0000256" key="1">
    <source>
        <dbReference type="SAM" id="MobiDB-lite"/>
    </source>
</evidence>
<name>A0A9W8YL59_9PEZI</name>
<protein>
    <submittedName>
        <fullName evidence="2">Uncharacterized protein</fullName>
    </submittedName>
</protein>
<comment type="caution">
    <text evidence="2">The sequence shown here is derived from an EMBL/GenBank/DDBJ whole genome shotgun (WGS) entry which is preliminary data.</text>
</comment>
<gene>
    <name evidence="2" type="ORF">N0V93_008140</name>
</gene>
<organism evidence="2 3">
    <name type="scientific">Gnomoniopsis smithogilvyi</name>
    <dbReference type="NCBI Taxonomy" id="1191159"/>
    <lineage>
        <taxon>Eukaryota</taxon>
        <taxon>Fungi</taxon>
        <taxon>Dikarya</taxon>
        <taxon>Ascomycota</taxon>
        <taxon>Pezizomycotina</taxon>
        <taxon>Sordariomycetes</taxon>
        <taxon>Sordariomycetidae</taxon>
        <taxon>Diaporthales</taxon>
        <taxon>Gnomoniaceae</taxon>
        <taxon>Gnomoniopsis</taxon>
    </lineage>
</organism>
<feature type="compositionally biased region" description="Polar residues" evidence="1">
    <location>
        <begin position="109"/>
        <end position="122"/>
    </location>
</feature>
<dbReference type="AlphaFoldDB" id="A0A9W8YL59"/>
<feature type="compositionally biased region" description="Basic residues" evidence="1">
    <location>
        <begin position="38"/>
        <end position="48"/>
    </location>
</feature>
<keyword evidence="3" id="KW-1185">Reference proteome</keyword>
<dbReference type="OrthoDB" id="5239911at2759"/>
<accession>A0A9W8YL59</accession>
<proteinExistence type="predicted"/>
<dbReference type="EMBL" id="JAPEVB010000005">
    <property type="protein sequence ID" value="KAJ4387545.1"/>
    <property type="molecule type" value="Genomic_DNA"/>
</dbReference>
<evidence type="ECO:0000313" key="3">
    <source>
        <dbReference type="Proteomes" id="UP001140453"/>
    </source>
</evidence>
<dbReference type="Proteomes" id="UP001140453">
    <property type="component" value="Unassembled WGS sequence"/>
</dbReference>
<feature type="compositionally biased region" description="Basic and acidic residues" evidence="1">
    <location>
        <begin position="89"/>
        <end position="98"/>
    </location>
</feature>
<evidence type="ECO:0000313" key="2">
    <source>
        <dbReference type="EMBL" id="KAJ4387545.1"/>
    </source>
</evidence>
<feature type="region of interest" description="Disordered" evidence="1">
    <location>
        <begin position="1"/>
        <end position="122"/>
    </location>
</feature>
<sequence>MAPQKVKTVRRDAPKDRLASRVCKKSHPHGGLENANSKSKHSRSKSSKPKTTSSGAFDEKVENQSNGHKHTKRDTKSLASGPTVDESSDMVKKSKSEDAASDEAGTDISDPQTSLALPGFSSTDDLNMDSMPTEVLQMIWREVVLFPACHTFKLKRGDTLEEGSRWTVHLWPKDDDDSSAYQLWKRLLSLHNIGFQTAFRRFVKQIQPIAMRVIKAQKAKFKAAKFYKVMAAIDTEQDLVILEMDRGQPLPWFEHTGRGHRGMNPRVIRDRMGHFRRVAIHYKFGQTDCAWGGAFECLCHGANQPHDGYNACPLTLASFLDLFPSLEHFYFVVESRLVWHKKFAAEYRDQVAKNDFRCQITHPGGPKAIGKEYTLSRFFDTKFEYLQQAPFAYLDAMGRADSTRANSVKDRRERPPSPWIGDGSAQQCLVETRQFYKSQKGNEDFLQPLEKRAKVRFGVLIPYLLKDDGKNVTS</sequence>
<reference evidence="2" key="1">
    <citation type="submission" date="2022-10" db="EMBL/GenBank/DDBJ databases">
        <title>Tapping the CABI collections for fungal endophytes: first genome assemblies for Collariella, Neodidymelliopsis, Ascochyta clinopodiicola, Didymella pomorum, Didymosphaeria variabile, Neocosmospora piperis and Neocucurbitaria cava.</title>
        <authorList>
            <person name="Hill R."/>
        </authorList>
    </citation>
    <scope>NUCLEOTIDE SEQUENCE</scope>
    <source>
        <strain evidence="2">IMI 355082</strain>
    </source>
</reference>
<feature type="compositionally biased region" description="Basic and acidic residues" evidence="1">
    <location>
        <begin position="9"/>
        <end position="19"/>
    </location>
</feature>